<dbReference type="Proteomes" id="UP001189624">
    <property type="component" value="Chromosome 9"/>
</dbReference>
<dbReference type="AlphaFoldDB" id="A0AA86T6F5"/>
<name>A0AA86T6F5_9FABA</name>
<gene>
    <name evidence="1" type="ORF">AYBTSS11_LOCUS27460</name>
</gene>
<keyword evidence="2" id="KW-1185">Reference proteome</keyword>
<proteinExistence type="predicted"/>
<evidence type="ECO:0000313" key="1">
    <source>
        <dbReference type="EMBL" id="CAJ1975348.1"/>
    </source>
</evidence>
<dbReference type="EMBL" id="OY731406">
    <property type="protein sequence ID" value="CAJ1975348.1"/>
    <property type="molecule type" value="Genomic_DNA"/>
</dbReference>
<sequence>MFEKFDFTKLPLKYALLNPSGESRKQWHHQTLVRRGRHGVSLVLLSHRFQDVMLICGLAISPCDPFVLMIKKCG</sequence>
<dbReference type="Gramene" id="rna-AYBTSS11_LOCUS27460">
    <property type="protein sequence ID" value="CAJ1975348.1"/>
    <property type="gene ID" value="gene-AYBTSS11_LOCUS27460"/>
</dbReference>
<organism evidence="1 2">
    <name type="scientific">Sphenostylis stenocarpa</name>
    <dbReference type="NCBI Taxonomy" id="92480"/>
    <lineage>
        <taxon>Eukaryota</taxon>
        <taxon>Viridiplantae</taxon>
        <taxon>Streptophyta</taxon>
        <taxon>Embryophyta</taxon>
        <taxon>Tracheophyta</taxon>
        <taxon>Spermatophyta</taxon>
        <taxon>Magnoliopsida</taxon>
        <taxon>eudicotyledons</taxon>
        <taxon>Gunneridae</taxon>
        <taxon>Pentapetalae</taxon>
        <taxon>rosids</taxon>
        <taxon>fabids</taxon>
        <taxon>Fabales</taxon>
        <taxon>Fabaceae</taxon>
        <taxon>Papilionoideae</taxon>
        <taxon>50 kb inversion clade</taxon>
        <taxon>NPAAA clade</taxon>
        <taxon>indigoferoid/millettioid clade</taxon>
        <taxon>Phaseoleae</taxon>
        <taxon>Sphenostylis</taxon>
    </lineage>
</organism>
<evidence type="ECO:0000313" key="2">
    <source>
        <dbReference type="Proteomes" id="UP001189624"/>
    </source>
</evidence>
<accession>A0AA86T6F5</accession>
<reference evidence="1" key="1">
    <citation type="submission" date="2023-10" db="EMBL/GenBank/DDBJ databases">
        <authorList>
            <person name="Domelevo Entfellner J.-B."/>
        </authorList>
    </citation>
    <scope>NUCLEOTIDE SEQUENCE</scope>
</reference>
<protein>
    <submittedName>
        <fullName evidence="1">Uncharacterized protein</fullName>
    </submittedName>
</protein>